<sequence>MGSAKHTCGGWVTEVPSEARDGGRSLIARGPRCVVSHLRGNHEVRGAHSFFTQLDGVSIPSGATRFKRSTTGVKEGARPGVTDRAPTGGARGGIGCPVSAATARRPPPVALDDPPPGPSGRVGPSGSLSSNRSLPLPRTRSRRRRRSGCRPRRSARRRRSARGRPRGRGGRRFRFRTTRSIRPIRRPTSWTFPRTTPRPVAGATPGRGARAHAVACAPPVRPRHPARSVPGSPPRSRCPSPTVLPWCGSPVGPRGRGMPLATRRQSTLEQLQRLPAGWPS</sequence>
<dbReference type="EMBL" id="CP032698">
    <property type="protein sequence ID" value="AYG81961.1"/>
    <property type="molecule type" value="Genomic_DNA"/>
</dbReference>
<dbReference type="Proteomes" id="UP000271554">
    <property type="component" value="Chromosome"/>
</dbReference>
<feature type="region of interest" description="Disordered" evidence="1">
    <location>
        <begin position="60"/>
        <end position="207"/>
    </location>
</feature>
<accession>A0A387HH23</accession>
<feature type="compositionally biased region" description="Low complexity" evidence="1">
    <location>
        <begin position="119"/>
        <end position="138"/>
    </location>
</feature>
<evidence type="ECO:0000313" key="2">
    <source>
        <dbReference type="EMBL" id="AYG81961.1"/>
    </source>
</evidence>
<evidence type="ECO:0000256" key="1">
    <source>
        <dbReference type="SAM" id="MobiDB-lite"/>
    </source>
</evidence>
<organism evidence="2 3">
    <name type="scientific">Streptomyces hundungensis</name>
    <dbReference type="NCBI Taxonomy" id="1077946"/>
    <lineage>
        <taxon>Bacteria</taxon>
        <taxon>Bacillati</taxon>
        <taxon>Actinomycetota</taxon>
        <taxon>Actinomycetes</taxon>
        <taxon>Kitasatosporales</taxon>
        <taxon>Streptomycetaceae</taxon>
        <taxon>Streptomyces</taxon>
    </lineage>
</organism>
<keyword evidence="3" id="KW-1185">Reference proteome</keyword>
<name>A0A387HH23_9ACTN</name>
<reference evidence="2 3" key="1">
    <citation type="submission" date="2018-10" db="EMBL/GenBank/DDBJ databases">
        <title>Relationship between Morphology and Antimicrobial Activity in Streptomyces.</title>
        <authorList>
            <person name="Kang H.J."/>
            <person name="Kim S.B."/>
        </authorList>
    </citation>
    <scope>NUCLEOTIDE SEQUENCE [LARGE SCALE GENOMIC DNA]</scope>
    <source>
        <strain evidence="2 3">BH38</strain>
    </source>
</reference>
<protein>
    <submittedName>
        <fullName evidence="2">Uncharacterized protein</fullName>
    </submittedName>
</protein>
<feature type="compositionally biased region" description="Basic residues" evidence="1">
    <location>
        <begin position="139"/>
        <end position="185"/>
    </location>
</feature>
<dbReference type="AlphaFoldDB" id="A0A387HH23"/>
<gene>
    <name evidence="2" type="ORF">DWB77_04129</name>
</gene>
<feature type="compositionally biased region" description="Pro residues" evidence="1">
    <location>
        <begin position="105"/>
        <end position="118"/>
    </location>
</feature>
<feature type="compositionally biased region" description="Low complexity" evidence="1">
    <location>
        <begin position="227"/>
        <end position="241"/>
    </location>
</feature>
<feature type="region of interest" description="Disordered" evidence="1">
    <location>
        <begin position="220"/>
        <end position="259"/>
    </location>
</feature>
<proteinExistence type="predicted"/>
<evidence type="ECO:0000313" key="3">
    <source>
        <dbReference type="Proteomes" id="UP000271554"/>
    </source>
</evidence>
<dbReference type="KEGG" id="shun:DWB77_04129"/>